<evidence type="ECO:0000313" key="2">
    <source>
        <dbReference type="Proteomes" id="UP000515860"/>
    </source>
</evidence>
<gene>
    <name evidence="1" type="ORF">H9Q79_13370</name>
</gene>
<dbReference type="EMBL" id="CP060635">
    <property type="protein sequence ID" value="QNM07894.1"/>
    <property type="molecule type" value="Genomic_DNA"/>
</dbReference>
<dbReference type="AlphaFoldDB" id="A0A7G9GAR2"/>
<accession>A0A7G9GAR2</accession>
<dbReference type="KEGG" id="whj:H9Q79_13370"/>
<reference evidence="1 2" key="1">
    <citation type="submission" date="2020-08" db="EMBL/GenBank/DDBJ databases">
        <authorList>
            <person name="Liu C."/>
            <person name="Sun Q."/>
        </authorList>
    </citation>
    <scope>NUCLEOTIDE SEQUENCE [LARGE SCALE GENOMIC DNA]</scope>
    <source>
        <strain evidence="1 2">NSJ-29</strain>
    </source>
</reference>
<organism evidence="1 2">
    <name type="scientific">Wansuia hejianensis</name>
    <dbReference type="NCBI Taxonomy" id="2763667"/>
    <lineage>
        <taxon>Bacteria</taxon>
        <taxon>Bacillati</taxon>
        <taxon>Bacillota</taxon>
        <taxon>Clostridia</taxon>
        <taxon>Lachnospirales</taxon>
        <taxon>Lachnospiraceae</taxon>
        <taxon>Wansuia</taxon>
    </lineage>
</organism>
<keyword evidence="2" id="KW-1185">Reference proteome</keyword>
<dbReference type="Proteomes" id="UP000515860">
    <property type="component" value="Chromosome"/>
</dbReference>
<dbReference type="RefSeq" id="WP_118648194.1">
    <property type="nucleotide sequence ID" value="NZ_CP060635.1"/>
</dbReference>
<evidence type="ECO:0000313" key="1">
    <source>
        <dbReference type="EMBL" id="QNM07894.1"/>
    </source>
</evidence>
<sequence>MRRKEVNKRQGQISKYQEGLQRLDWLIEQMEGELQALRAANLACLDRLQEFHPEWKYRIILSNNSYQIVMRDTETPVCAGKKPLAFSRAEEAWKKQQKLEHTGLEFEQDRKQEVRGEKKPTRFQFSEIKVPGKH</sequence>
<name>A0A7G9GAR2_9FIRM</name>
<proteinExistence type="predicted"/>
<protein>
    <submittedName>
        <fullName evidence="1">Uncharacterized protein</fullName>
    </submittedName>
</protein>